<feature type="region of interest" description="Disordered" evidence="1">
    <location>
        <begin position="85"/>
        <end position="112"/>
    </location>
</feature>
<organism evidence="2 3">
    <name type="scientific">Frankia alni (strain DSM 45986 / CECT 9034 / ACN14a)</name>
    <dbReference type="NCBI Taxonomy" id="326424"/>
    <lineage>
        <taxon>Bacteria</taxon>
        <taxon>Bacillati</taxon>
        <taxon>Actinomycetota</taxon>
        <taxon>Actinomycetes</taxon>
        <taxon>Frankiales</taxon>
        <taxon>Frankiaceae</taxon>
        <taxon>Frankia</taxon>
    </lineage>
</organism>
<accession>Q0RQB2</accession>
<evidence type="ECO:0000313" key="3">
    <source>
        <dbReference type="Proteomes" id="UP000000657"/>
    </source>
</evidence>
<evidence type="ECO:0000313" key="2">
    <source>
        <dbReference type="EMBL" id="CAJ60264.1"/>
    </source>
</evidence>
<feature type="region of interest" description="Disordered" evidence="1">
    <location>
        <begin position="1"/>
        <end position="69"/>
    </location>
</feature>
<dbReference type="KEGG" id="fal:FRAAL1609"/>
<dbReference type="HOGENOM" id="CLU_1852238_0_0_11"/>
<protein>
    <submittedName>
        <fullName evidence="2">Uncharacterized protein</fullName>
    </submittedName>
</protein>
<dbReference type="AlphaFoldDB" id="Q0RQB2"/>
<dbReference type="Proteomes" id="UP000000657">
    <property type="component" value="Chromosome"/>
</dbReference>
<sequence length="138" mass="14518">MRPPVRRSSAVPRPAVHPHPSAPSELAARPAARSSARLSTTDGRRLPSNPSGGTSCVAPCHAAPGPARLSPAIVRFRGTAVPRNRAEPVAPAPGPGPCPWPLAPVVHDRTDDGNTVRYRHHIVSQPSHPGCRRASEVD</sequence>
<reference evidence="2 3" key="1">
    <citation type="journal article" date="2007" name="Genome Res.">
        <title>Genome characteristics of facultatively symbiotic Frankia sp. strains reflect host range and host plant biogeography.</title>
        <authorList>
            <person name="Normand P."/>
            <person name="Lapierre P."/>
            <person name="Tisa L.S."/>
            <person name="Gogarten J.P."/>
            <person name="Alloisio N."/>
            <person name="Bagnarol E."/>
            <person name="Bassi C.A."/>
            <person name="Berry A.M."/>
            <person name="Bickhart D.M."/>
            <person name="Choisne N."/>
            <person name="Couloux A."/>
            <person name="Cournoyer B."/>
            <person name="Cruveiller S."/>
            <person name="Daubin V."/>
            <person name="Demange N."/>
            <person name="Francino M.P."/>
            <person name="Goltsman E."/>
            <person name="Huang Y."/>
            <person name="Kopp O.R."/>
            <person name="Labarre L."/>
            <person name="Lapidus A."/>
            <person name="Lavire C."/>
            <person name="Marechal J."/>
            <person name="Martinez M."/>
            <person name="Mastronunzio J.E."/>
            <person name="Mullin B.C."/>
            <person name="Niemann J."/>
            <person name="Pujic P."/>
            <person name="Rawnsley T."/>
            <person name="Rouy Z."/>
            <person name="Schenowitz C."/>
            <person name="Sellstedt A."/>
            <person name="Tavares F."/>
            <person name="Tomkins J.P."/>
            <person name="Vallenet D."/>
            <person name="Valverde C."/>
            <person name="Wall L.G."/>
            <person name="Wang Y."/>
            <person name="Medigue C."/>
            <person name="Benson D.R."/>
        </authorList>
    </citation>
    <scope>NUCLEOTIDE SEQUENCE [LARGE SCALE GENOMIC DNA]</scope>
    <source>
        <strain evidence="3">DSM 45986 / CECT 9034 / ACN14a</strain>
    </source>
</reference>
<proteinExistence type="predicted"/>
<name>Q0RQB2_FRAAA</name>
<dbReference type="STRING" id="326424.FRAAL1609"/>
<gene>
    <name evidence="2" type="ordered locus">FRAAL1609</name>
</gene>
<feature type="compositionally biased region" description="Pro residues" evidence="1">
    <location>
        <begin position="90"/>
        <end position="102"/>
    </location>
</feature>
<dbReference type="EMBL" id="CT573213">
    <property type="protein sequence ID" value="CAJ60264.1"/>
    <property type="molecule type" value="Genomic_DNA"/>
</dbReference>
<evidence type="ECO:0000256" key="1">
    <source>
        <dbReference type="SAM" id="MobiDB-lite"/>
    </source>
</evidence>
<keyword evidence="3" id="KW-1185">Reference proteome</keyword>
<feature type="compositionally biased region" description="Low complexity" evidence="1">
    <location>
        <begin position="22"/>
        <end position="39"/>
    </location>
</feature>
<feature type="compositionally biased region" description="Low complexity" evidence="1">
    <location>
        <begin position="1"/>
        <end position="14"/>
    </location>
</feature>